<reference evidence="3 4" key="1">
    <citation type="journal article" date="2018" name="Science">
        <title>The opium poppy genome and morphinan production.</title>
        <authorList>
            <person name="Guo L."/>
            <person name="Winzer T."/>
            <person name="Yang X."/>
            <person name="Li Y."/>
            <person name="Ning Z."/>
            <person name="He Z."/>
            <person name="Teodor R."/>
            <person name="Lu Y."/>
            <person name="Bowser T.A."/>
            <person name="Graham I.A."/>
            <person name="Ye K."/>
        </authorList>
    </citation>
    <scope>NUCLEOTIDE SEQUENCE [LARGE SCALE GENOMIC DNA]</scope>
    <source>
        <strain evidence="4">cv. HN1</strain>
        <tissue evidence="3">Leaves</tissue>
    </source>
</reference>
<dbReference type="AlphaFoldDB" id="A0A4Y7IW56"/>
<protein>
    <submittedName>
        <fullName evidence="3">Uncharacterized protein</fullName>
    </submittedName>
</protein>
<keyword evidence="1" id="KW-0175">Coiled coil</keyword>
<evidence type="ECO:0000313" key="3">
    <source>
        <dbReference type="EMBL" id="RZC52386.1"/>
    </source>
</evidence>
<sequence length="286" mass="33647">MDHLINQLKNVDELNEHLDVEKANLIKMNQHLNEKKVDFAHEYAKINQIKHLEHEKDEWTREKKKIIKKKDKTEERLRDIQEDNIYLKLDNAHLERDNQFVTTCLDKKDKILTRQKGKSSENFDKALHRVDNAKLETTRLTSLKEDIEETLKLTILKKKATEVQLREHLENAQRERDDYTNQLISRNDDVEKLNEYLNNLEASTRKLAKKTQKTMNEMCQKFVDSLCKKHGLPREELDFPDKEKEGEEILEDDEIEVPTEVGEVIAGEKRAGDNSPSCEVVFDDSV</sequence>
<evidence type="ECO:0000313" key="4">
    <source>
        <dbReference type="Proteomes" id="UP000316621"/>
    </source>
</evidence>
<gene>
    <name evidence="3" type="ORF">C5167_020814</name>
</gene>
<feature type="coiled-coil region" evidence="1">
    <location>
        <begin position="155"/>
        <end position="213"/>
    </location>
</feature>
<name>A0A4Y7IW56_PAPSO</name>
<dbReference type="Gramene" id="RZC52386">
    <property type="protein sequence ID" value="RZC52386"/>
    <property type="gene ID" value="C5167_020814"/>
</dbReference>
<evidence type="ECO:0000256" key="1">
    <source>
        <dbReference type="SAM" id="Coils"/>
    </source>
</evidence>
<organism evidence="3 4">
    <name type="scientific">Papaver somniferum</name>
    <name type="common">Opium poppy</name>
    <dbReference type="NCBI Taxonomy" id="3469"/>
    <lineage>
        <taxon>Eukaryota</taxon>
        <taxon>Viridiplantae</taxon>
        <taxon>Streptophyta</taxon>
        <taxon>Embryophyta</taxon>
        <taxon>Tracheophyta</taxon>
        <taxon>Spermatophyta</taxon>
        <taxon>Magnoliopsida</taxon>
        <taxon>Ranunculales</taxon>
        <taxon>Papaveraceae</taxon>
        <taxon>Papaveroideae</taxon>
        <taxon>Papaver</taxon>
    </lineage>
</organism>
<accession>A0A4Y7IW56</accession>
<keyword evidence="4" id="KW-1185">Reference proteome</keyword>
<dbReference type="EMBL" id="CM010716">
    <property type="protein sequence ID" value="RZC52386.1"/>
    <property type="molecule type" value="Genomic_DNA"/>
</dbReference>
<feature type="region of interest" description="Disordered" evidence="2">
    <location>
        <begin position="266"/>
        <end position="286"/>
    </location>
</feature>
<evidence type="ECO:0000256" key="2">
    <source>
        <dbReference type="SAM" id="MobiDB-lite"/>
    </source>
</evidence>
<dbReference type="Proteomes" id="UP000316621">
    <property type="component" value="Chromosome 2"/>
</dbReference>
<feature type="coiled-coil region" evidence="1">
    <location>
        <begin position="49"/>
        <end position="83"/>
    </location>
</feature>
<proteinExistence type="predicted"/>